<dbReference type="InterPro" id="IPR018060">
    <property type="entry name" value="HTH_AraC"/>
</dbReference>
<dbReference type="PROSITE" id="PS00041">
    <property type="entry name" value="HTH_ARAC_FAMILY_1"/>
    <property type="match status" value="1"/>
</dbReference>
<evidence type="ECO:0000256" key="1">
    <source>
        <dbReference type="ARBA" id="ARBA00004196"/>
    </source>
</evidence>
<evidence type="ECO:0000256" key="7">
    <source>
        <dbReference type="ARBA" id="ARBA00023163"/>
    </source>
</evidence>
<evidence type="ECO:0000313" key="10">
    <source>
        <dbReference type="EMBL" id="THF81704.1"/>
    </source>
</evidence>
<dbReference type="Pfam" id="PF12833">
    <property type="entry name" value="HTH_18"/>
    <property type="match status" value="1"/>
</dbReference>
<dbReference type="PROSITE" id="PS50983">
    <property type="entry name" value="FE_B12_PBP"/>
    <property type="match status" value="1"/>
</dbReference>
<evidence type="ECO:0000259" key="8">
    <source>
        <dbReference type="PROSITE" id="PS01124"/>
    </source>
</evidence>
<sequence>MFMRENGQPPAIGSLLFQLLEAVEVRGAGYGMFEESVTEAHLLLLFSGGEGALQVGDRYYSVGGGQIFWLPPGTEYMVDRGAERPADYYRLEFLVVRSERDRLEPYRGTLAEEAGPLRTYPHSQLVQLAGRIAKKGAGNDGLADFRRNMLFQELIGYLLDESLRLTLRESLRYIDSHYAEALSVKELADRAGIPYWQYASAFKELTGQKPNDYIADLRIERAKELLLHTDEPLREIARQTGFVDEYYLSRKFRQATGQAPRRFAVAMSRGASVSDWRGHEVRVPEKPRRIVYYGETLGDLLILGVRPVGADVGDLGEAWYIDELGPIADIGRPPDPKAVAELKPDLIIFSNADERRYGDLARIAPTVAFDSFGSVPERVETLGRLLGLESEAAAWLERHRRRTDEMWNKLQGKLEEGETATVFVYHRGKRLFVMGTIGLAEALYHPLGFRPPERVRPLLEQRRAYKEIAEDAAQDYAGDRVFLILPHNPDSREQTEALLRSERWAALKAVREGRAHAVEEAKWNFGDAFTREKLLDLLPALLGPGTRSNS</sequence>
<dbReference type="InterPro" id="IPR009057">
    <property type="entry name" value="Homeodomain-like_sf"/>
</dbReference>
<dbReference type="SUPFAM" id="SSF46689">
    <property type="entry name" value="Homeodomain-like"/>
    <property type="match status" value="2"/>
</dbReference>
<evidence type="ECO:0000313" key="11">
    <source>
        <dbReference type="Proteomes" id="UP000310636"/>
    </source>
</evidence>
<comment type="caution">
    <text evidence="10">The sequence shown here is derived from an EMBL/GenBank/DDBJ whole genome shotgun (WGS) entry which is preliminary data.</text>
</comment>
<accession>A0A4S4C203</accession>
<dbReference type="Proteomes" id="UP000310636">
    <property type="component" value="Unassembled WGS sequence"/>
</dbReference>
<dbReference type="InterPro" id="IPR018062">
    <property type="entry name" value="HTH_AraC-typ_CS"/>
</dbReference>
<dbReference type="PROSITE" id="PS01124">
    <property type="entry name" value="HTH_ARAC_FAMILY_2"/>
    <property type="match status" value="1"/>
</dbReference>
<dbReference type="InterPro" id="IPR003313">
    <property type="entry name" value="AraC-bd"/>
</dbReference>
<organism evidence="10 11">
    <name type="scientific">Cohnella fermenti</name>
    <dbReference type="NCBI Taxonomy" id="2565925"/>
    <lineage>
        <taxon>Bacteria</taxon>
        <taxon>Bacillati</taxon>
        <taxon>Bacillota</taxon>
        <taxon>Bacilli</taxon>
        <taxon>Bacillales</taxon>
        <taxon>Paenibacillaceae</taxon>
        <taxon>Cohnella</taxon>
    </lineage>
</organism>
<dbReference type="PANTHER" id="PTHR30532">
    <property type="entry name" value="IRON III DICITRATE-BINDING PERIPLASMIC PROTEIN"/>
    <property type="match status" value="1"/>
</dbReference>
<dbReference type="Gene3D" id="1.10.10.60">
    <property type="entry name" value="Homeodomain-like"/>
    <property type="match status" value="2"/>
</dbReference>
<keyword evidence="6" id="KW-0238">DNA-binding</keyword>
<dbReference type="PANTHER" id="PTHR30532:SF26">
    <property type="entry name" value="IRON(3+)-HYDROXAMATE-BINDING PROTEIN FHUD"/>
    <property type="match status" value="1"/>
</dbReference>
<dbReference type="AlphaFoldDB" id="A0A4S4C203"/>
<gene>
    <name evidence="10" type="ORF">E6C55_08235</name>
</gene>
<feature type="domain" description="HTH araC/xylS-type" evidence="8">
    <location>
        <begin position="168"/>
        <end position="266"/>
    </location>
</feature>
<dbReference type="GO" id="GO:0030288">
    <property type="term" value="C:outer membrane-bounded periplasmic space"/>
    <property type="evidence" value="ECO:0007669"/>
    <property type="project" value="TreeGrafter"/>
</dbReference>
<evidence type="ECO:0000256" key="3">
    <source>
        <dbReference type="ARBA" id="ARBA00022448"/>
    </source>
</evidence>
<dbReference type="InterPro" id="IPR037923">
    <property type="entry name" value="HTH-like"/>
</dbReference>
<dbReference type="GO" id="GO:0003700">
    <property type="term" value="F:DNA-binding transcription factor activity"/>
    <property type="evidence" value="ECO:0007669"/>
    <property type="project" value="InterPro"/>
</dbReference>
<protein>
    <submittedName>
        <fullName evidence="10">Helix-turn-helix domain-containing protein</fullName>
    </submittedName>
</protein>
<dbReference type="Pfam" id="PF01497">
    <property type="entry name" value="Peripla_BP_2"/>
    <property type="match status" value="1"/>
</dbReference>
<keyword evidence="3" id="KW-0813">Transport</keyword>
<keyword evidence="11" id="KW-1185">Reference proteome</keyword>
<dbReference type="SMART" id="SM00342">
    <property type="entry name" value="HTH_ARAC"/>
    <property type="match status" value="1"/>
</dbReference>
<evidence type="ECO:0000256" key="5">
    <source>
        <dbReference type="ARBA" id="ARBA00023015"/>
    </source>
</evidence>
<evidence type="ECO:0000256" key="2">
    <source>
        <dbReference type="ARBA" id="ARBA00008814"/>
    </source>
</evidence>
<dbReference type="SUPFAM" id="SSF51215">
    <property type="entry name" value="Regulatory protein AraC"/>
    <property type="match status" value="1"/>
</dbReference>
<keyword evidence="5" id="KW-0805">Transcription regulation</keyword>
<comment type="subcellular location">
    <subcellularLocation>
        <location evidence="1">Cell envelope</location>
    </subcellularLocation>
</comment>
<dbReference type="InterPro" id="IPR051313">
    <property type="entry name" value="Bact_iron-sidero_bind"/>
</dbReference>
<reference evidence="10 11" key="1">
    <citation type="submission" date="2019-04" db="EMBL/GenBank/DDBJ databases">
        <title>Cohnella sp. nov. isolated from preserved vegetables.</title>
        <authorList>
            <person name="Lin S.-Y."/>
            <person name="Hung M.-H."/>
            <person name="Young C.-C."/>
        </authorList>
    </citation>
    <scope>NUCLEOTIDE SEQUENCE [LARGE SCALE GENOMIC DNA]</scope>
    <source>
        <strain evidence="10 11">CC-MHH1044</strain>
    </source>
</reference>
<dbReference type="EMBL" id="SSOB01000008">
    <property type="protein sequence ID" value="THF81704.1"/>
    <property type="molecule type" value="Genomic_DNA"/>
</dbReference>
<keyword evidence="7" id="KW-0804">Transcription</keyword>
<name>A0A4S4C203_9BACL</name>
<dbReference type="GO" id="GO:0043565">
    <property type="term" value="F:sequence-specific DNA binding"/>
    <property type="evidence" value="ECO:0007669"/>
    <property type="project" value="InterPro"/>
</dbReference>
<dbReference type="SUPFAM" id="SSF53807">
    <property type="entry name" value="Helical backbone' metal receptor"/>
    <property type="match status" value="1"/>
</dbReference>
<dbReference type="OrthoDB" id="2660924at2"/>
<dbReference type="Pfam" id="PF02311">
    <property type="entry name" value="AraC_binding"/>
    <property type="match status" value="1"/>
</dbReference>
<proteinExistence type="inferred from homology"/>
<keyword evidence="4" id="KW-0732">Signal</keyword>
<evidence type="ECO:0000256" key="6">
    <source>
        <dbReference type="ARBA" id="ARBA00023125"/>
    </source>
</evidence>
<feature type="domain" description="Fe/B12 periplasmic-binding" evidence="9">
    <location>
        <begin position="288"/>
        <end position="546"/>
    </location>
</feature>
<comment type="similarity">
    <text evidence="2">Belongs to the bacterial solute-binding protein 8 family.</text>
</comment>
<dbReference type="Gene3D" id="3.40.50.1980">
    <property type="entry name" value="Nitrogenase molybdenum iron protein domain"/>
    <property type="match status" value="2"/>
</dbReference>
<dbReference type="InterPro" id="IPR002491">
    <property type="entry name" value="ABC_transptr_periplasmic_BD"/>
</dbReference>
<evidence type="ECO:0000259" key="9">
    <source>
        <dbReference type="PROSITE" id="PS50983"/>
    </source>
</evidence>
<evidence type="ECO:0000256" key="4">
    <source>
        <dbReference type="ARBA" id="ARBA00022729"/>
    </source>
</evidence>
<dbReference type="GO" id="GO:1901678">
    <property type="term" value="P:iron coordination entity transport"/>
    <property type="evidence" value="ECO:0007669"/>
    <property type="project" value="UniProtKB-ARBA"/>
</dbReference>